<dbReference type="PANTHER" id="PTHR22600">
    <property type="entry name" value="BETA-HEXOSAMINIDASE"/>
    <property type="match status" value="1"/>
</dbReference>
<evidence type="ECO:0000259" key="8">
    <source>
        <dbReference type="Pfam" id="PF00728"/>
    </source>
</evidence>
<proteinExistence type="inferred from homology"/>
<dbReference type="EMBL" id="JAHLFO010000107">
    <property type="protein sequence ID" value="MBU3814355.1"/>
    <property type="molecule type" value="Genomic_DNA"/>
</dbReference>
<protein>
    <recommendedName>
        <fullName evidence="3">beta-N-acetylhexosaminidase</fullName>
        <ecNumber evidence="3">3.2.1.52</ecNumber>
    </recommendedName>
</protein>
<evidence type="ECO:0000259" key="10">
    <source>
        <dbReference type="Pfam" id="PF13290"/>
    </source>
</evidence>
<evidence type="ECO:0000256" key="2">
    <source>
        <dbReference type="ARBA" id="ARBA00006285"/>
    </source>
</evidence>
<dbReference type="Pfam" id="PF00728">
    <property type="entry name" value="Glyco_hydro_20"/>
    <property type="match status" value="1"/>
</dbReference>
<evidence type="ECO:0000256" key="4">
    <source>
        <dbReference type="ARBA" id="ARBA00022801"/>
    </source>
</evidence>
<dbReference type="GO" id="GO:0005975">
    <property type="term" value="P:carbohydrate metabolic process"/>
    <property type="evidence" value="ECO:0007669"/>
    <property type="project" value="InterPro"/>
</dbReference>
<feature type="domain" description="GH29D-like beta-sandwich" evidence="10">
    <location>
        <begin position="565"/>
        <end position="619"/>
    </location>
</feature>
<keyword evidence="4" id="KW-0378">Hydrolase</keyword>
<dbReference type="Pfam" id="PF02838">
    <property type="entry name" value="Glyco_hydro_20b"/>
    <property type="match status" value="1"/>
</dbReference>
<dbReference type="GO" id="GO:0016020">
    <property type="term" value="C:membrane"/>
    <property type="evidence" value="ECO:0007669"/>
    <property type="project" value="TreeGrafter"/>
</dbReference>
<dbReference type="Proteomes" id="UP000824236">
    <property type="component" value="Unassembled WGS sequence"/>
</dbReference>
<dbReference type="InterPro" id="IPR025705">
    <property type="entry name" value="Beta_hexosaminidase_sua/sub"/>
</dbReference>
<reference evidence="11" key="1">
    <citation type="journal article" date="2021" name="PeerJ">
        <title>Extensive microbial diversity within the chicken gut microbiome revealed by metagenomics and culture.</title>
        <authorList>
            <person name="Gilroy R."/>
            <person name="Ravi A."/>
            <person name="Getino M."/>
            <person name="Pursley I."/>
            <person name="Horton D.L."/>
            <person name="Alikhan N.F."/>
            <person name="Baker D."/>
            <person name="Gharbi K."/>
            <person name="Hall N."/>
            <person name="Watson M."/>
            <person name="Adriaenssens E.M."/>
            <person name="Foster-Nyarko E."/>
            <person name="Jarju S."/>
            <person name="Secka A."/>
            <person name="Antonio M."/>
            <person name="Oren A."/>
            <person name="Chaudhuri R.R."/>
            <person name="La Ragione R."/>
            <person name="Hildebrand F."/>
            <person name="Pallen M.J."/>
        </authorList>
    </citation>
    <scope>NUCLEOTIDE SEQUENCE</scope>
    <source>
        <strain evidence="11">B3-3758</strain>
    </source>
</reference>
<feature type="domain" description="Beta-hexosaminidase bacterial type N-terminal" evidence="9">
    <location>
        <begin position="36"/>
        <end position="160"/>
    </location>
</feature>
<dbReference type="EC" id="3.2.1.52" evidence="3"/>
<evidence type="ECO:0000313" key="11">
    <source>
        <dbReference type="EMBL" id="MBU3814355.1"/>
    </source>
</evidence>
<accession>A0A9E2KHC6</accession>
<keyword evidence="5" id="KW-0326">Glycosidase</keyword>
<feature type="signal peptide" evidence="7">
    <location>
        <begin position="1"/>
        <end position="29"/>
    </location>
</feature>
<sequence length="777" mass="87272">MKNHPPIHQIATCMLVSIALALSACTRNASTSEIVLVPRPFSSETSSGAFRFDEKTTLAVPDEETQGIAENFAALFTRTAGFTPTVQIGQKGDIVFHKDTTMKAEAYKLKIRPDRVTISAADTRGYFYALQSLRLMLPPAIEGNMPTNDAWDVPAVTITDEPRFGYRGYMLDVARYFLPKEEVLRMIDCIALLKINRLHLHLSDDNGWRLEIKKYPRLTEVGAWRVDRGALTFPERRNPQPDEPTPVGGFYTQDEMKEIIRYAAERQIEVIPEIDIPAHSNAALAAYPEYACPVVKEFIGVLPGLGGRNSEIIFCAGNDRTYAFLQDILDEVIALFPSRYVHLGGDEATKTNWQKCPLCQTRIRREHLTDTEALQGYFMGRMADYVRSKGKEVIGWDELTNSKLPEESIILGWQGFGNAALKAAAQGHRFIMAPARILYLIRYQGPQWFEPVTYFGNNTLKGVYDYEPVQAEWKPEYESLLMGIQACMWTEFCNKPEDVFYLTFPRLAASAEIAWSPKGQKDWDNFLKGLDNYLAHLSQKGIVTARSMFNIQHTVLPTADGKLGITLTCERPDVEIRYTTDGSQPTPRSTLYETTIMTDKNLVLKAATFANGQQMGETLTFPLTWNLTTAKPLTEGPQAAAIVVNGLRGSLKQTDFEWYTGDLGKDFSLTIDLQQPTDIQQCAVGCVTNYGMGVHKPRRLIVEVSDDNKNFTKIGQVSYTDTDIFKEGNFIEDLTVKTSKTQGRYVRVTLETPGNCPADHVRSGQPSRVYIDEIVLN</sequence>
<dbReference type="PRINTS" id="PR00738">
    <property type="entry name" value="GLHYDRLASE20"/>
</dbReference>
<evidence type="ECO:0000259" key="9">
    <source>
        <dbReference type="Pfam" id="PF02838"/>
    </source>
</evidence>
<comment type="catalytic activity">
    <reaction evidence="1">
        <text>Hydrolysis of terminal non-reducing N-acetyl-D-hexosamine residues in N-acetyl-beta-D-hexosaminides.</text>
        <dbReference type="EC" id="3.2.1.52"/>
    </reaction>
</comment>
<gene>
    <name evidence="11" type="ORF">H9791_07585</name>
</gene>
<evidence type="ECO:0000256" key="6">
    <source>
        <dbReference type="PIRSR" id="PIRSR625705-1"/>
    </source>
</evidence>
<dbReference type="InterPro" id="IPR015882">
    <property type="entry name" value="HEX_bac_N"/>
</dbReference>
<dbReference type="Gene3D" id="2.60.120.260">
    <property type="entry name" value="Galactose-binding domain-like"/>
    <property type="match status" value="1"/>
</dbReference>
<organism evidence="11 12">
    <name type="scientific">Candidatus Bacteroides intestinipullorum</name>
    <dbReference type="NCBI Taxonomy" id="2838471"/>
    <lineage>
        <taxon>Bacteria</taxon>
        <taxon>Pseudomonadati</taxon>
        <taxon>Bacteroidota</taxon>
        <taxon>Bacteroidia</taxon>
        <taxon>Bacteroidales</taxon>
        <taxon>Bacteroidaceae</taxon>
        <taxon>Bacteroides</taxon>
    </lineage>
</organism>
<keyword evidence="7" id="KW-0732">Signal</keyword>
<dbReference type="GO" id="GO:0004563">
    <property type="term" value="F:beta-N-acetylhexosaminidase activity"/>
    <property type="evidence" value="ECO:0007669"/>
    <property type="project" value="UniProtKB-EC"/>
</dbReference>
<dbReference type="PROSITE" id="PS51257">
    <property type="entry name" value="PROKAR_LIPOPROTEIN"/>
    <property type="match status" value="1"/>
</dbReference>
<feature type="active site" description="Proton donor" evidence="6">
    <location>
        <position position="347"/>
    </location>
</feature>
<comment type="similarity">
    <text evidence="2">Belongs to the glycosyl hydrolase 20 family.</text>
</comment>
<dbReference type="CDD" id="cd06563">
    <property type="entry name" value="GH20_chitobiase-like"/>
    <property type="match status" value="1"/>
</dbReference>
<name>A0A9E2KHC6_9BACE</name>
<dbReference type="InterPro" id="IPR015883">
    <property type="entry name" value="Glyco_hydro_20_cat"/>
</dbReference>
<dbReference type="InterPro" id="IPR029018">
    <property type="entry name" value="Hex-like_dom2"/>
</dbReference>
<evidence type="ECO:0000256" key="7">
    <source>
        <dbReference type="SAM" id="SignalP"/>
    </source>
</evidence>
<dbReference type="InterPro" id="IPR059177">
    <property type="entry name" value="GH29D-like_dom"/>
</dbReference>
<dbReference type="Gene3D" id="3.20.20.80">
    <property type="entry name" value="Glycosidases"/>
    <property type="match status" value="1"/>
</dbReference>
<evidence type="ECO:0000256" key="3">
    <source>
        <dbReference type="ARBA" id="ARBA00012663"/>
    </source>
</evidence>
<reference evidence="11" key="2">
    <citation type="submission" date="2021-04" db="EMBL/GenBank/DDBJ databases">
        <authorList>
            <person name="Gilroy R."/>
        </authorList>
    </citation>
    <scope>NUCLEOTIDE SEQUENCE</scope>
    <source>
        <strain evidence="11">B3-3758</strain>
    </source>
</reference>
<dbReference type="InterPro" id="IPR017853">
    <property type="entry name" value="GH"/>
</dbReference>
<evidence type="ECO:0000256" key="1">
    <source>
        <dbReference type="ARBA" id="ARBA00001231"/>
    </source>
</evidence>
<dbReference type="SUPFAM" id="SSF51445">
    <property type="entry name" value="(Trans)glycosidases"/>
    <property type="match status" value="1"/>
</dbReference>
<dbReference type="InterPro" id="IPR008979">
    <property type="entry name" value="Galactose-bd-like_sf"/>
</dbReference>
<dbReference type="GO" id="GO:0030203">
    <property type="term" value="P:glycosaminoglycan metabolic process"/>
    <property type="evidence" value="ECO:0007669"/>
    <property type="project" value="TreeGrafter"/>
</dbReference>
<evidence type="ECO:0000256" key="5">
    <source>
        <dbReference type="ARBA" id="ARBA00023295"/>
    </source>
</evidence>
<evidence type="ECO:0000313" key="12">
    <source>
        <dbReference type="Proteomes" id="UP000824236"/>
    </source>
</evidence>
<dbReference type="SUPFAM" id="SSF55545">
    <property type="entry name" value="beta-N-acetylhexosaminidase-like domain"/>
    <property type="match status" value="1"/>
</dbReference>
<feature type="domain" description="Glycoside hydrolase family 20 catalytic" evidence="8">
    <location>
        <begin position="164"/>
        <end position="517"/>
    </location>
</feature>
<comment type="caution">
    <text evidence="11">The sequence shown here is derived from an EMBL/GenBank/DDBJ whole genome shotgun (WGS) entry which is preliminary data.</text>
</comment>
<dbReference type="PANTHER" id="PTHR22600:SF57">
    <property type="entry name" value="BETA-N-ACETYLHEXOSAMINIDASE"/>
    <property type="match status" value="1"/>
</dbReference>
<feature type="chain" id="PRO_5038856076" description="beta-N-acetylhexosaminidase" evidence="7">
    <location>
        <begin position="30"/>
        <end position="777"/>
    </location>
</feature>
<dbReference type="Gene3D" id="3.30.379.10">
    <property type="entry name" value="Chitobiase/beta-hexosaminidase domain 2-like"/>
    <property type="match status" value="1"/>
</dbReference>
<dbReference type="Pfam" id="PF13290">
    <property type="entry name" value="CHB_HEX_C_1"/>
    <property type="match status" value="1"/>
</dbReference>
<dbReference type="AlphaFoldDB" id="A0A9E2KHC6"/>
<dbReference type="SUPFAM" id="SSF49785">
    <property type="entry name" value="Galactose-binding domain-like"/>
    <property type="match status" value="1"/>
</dbReference>